<reference evidence="8 9" key="1">
    <citation type="journal article" date="2014" name="Int. J. Syst. Evol. Microbiol.">
        <title>Rhodoluna lacicola gen. nov., sp. nov., a planktonic freshwater bacterium with stream-lined genome.</title>
        <authorList>
            <person name="Hahn M."/>
            <person name="Schmidt J."/>
            <person name="Taipale S.J."/>
            <person name="Doolittle W.F."/>
            <person name="Koll U."/>
        </authorList>
    </citation>
    <scope>NUCLEOTIDE SEQUENCE [LARGE SCALE GENOMIC DNA]</scope>
    <source>
        <strain evidence="8 9">MWH-Ta8</strain>
    </source>
</reference>
<dbReference type="GO" id="GO:0046872">
    <property type="term" value="F:metal ion binding"/>
    <property type="evidence" value="ECO:0007669"/>
    <property type="project" value="UniProtKB-KW"/>
</dbReference>
<keyword evidence="3 6" id="KW-0812">Transmembrane</keyword>
<feature type="transmembrane region" description="Helical" evidence="6">
    <location>
        <begin position="225"/>
        <end position="244"/>
    </location>
</feature>
<dbReference type="HOGENOM" id="CLU_001771_6_3_11"/>
<dbReference type="NCBIfam" id="TIGR01512">
    <property type="entry name" value="ATPase-IB2_Cd"/>
    <property type="match status" value="1"/>
</dbReference>
<dbReference type="SUPFAM" id="SSF56784">
    <property type="entry name" value="HAD-like"/>
    <property type="match status" value="1"/>
</dbReference>
<dbReference type="GO" id="GO:0005524">
    <property type="term" value="F:ATP binding"/>
    <property type="evidence" value="ECO:0007669"/>
    <property type="project" value="UniProtKB-UniRule"/>
</dbReference>
<dbReference type="InterPro" id="IPR059000">
    <property type="entry name" value="ATPase_P-type_domA"/>
</dbReference>
<sequence>MRNDYLFLLITVASLGAGLLQPQSSLGSVIAYACGASVGFVISLALLIRAIRLGEFGSDVLALIAIFVTALTGEWIASSVISVMLATGRALERWAEGRARTQLESLLKRAPNSAHLVQSDGSVIDAPIGKVALGSRIMVRSGEVVPLDGFVIGQGTFDESALTGEPIPQFRVAGEEVASGVVNAGGSVEINTSKTSETSTYSSLVRLVEQAQASTASGVRVANKWAVRFVPFALLLAAASWLLTGDYSNAVAVIVAATPCPLILAVPVAIISGMSKAAAKGAIIKGGAALEQLARAKTVLLDKTGTLTQGGPEVSSVAFAPGADQSKVFMLAASLEQSSPHVVAKSILAEAARRKLSLTLATNVKENHGVGLEGKVGEQHVRVGQISGSLPKWAPLENALIVGIEIDGLLQAVIGLDDPLRDEAKGTLLTLRKLGVDKILMVSGDRKSTADQVGAEVGVDQVFAECTPERKLEIVHAEMLATKGTVIAVGDGINDAPALAAATVGVAMGARGATAASEAADVVIIEDSIKHLATAVLISQGARNRALQAAGIGMSLAVAAMLLAATGIMNATVAAVTQEFIDMAAILWALVPVASKLKN</sequence>
<dbReference type="NCBIfam" id="TIGR01494">
    <property type="entry name" value="ATPase_P-type"/>
    <property type="match status" value="1"/>
</dbReference>
<evidence type="ECO:0000256" key="5">
    <source>
        <dbReference type="ARBA" id="ARBA00023136"/>
    </source>
</evidence>
<dbReference type="GO" id="GO:0005886">
    <property type="term" value="C:plasma membrane"/>
    <property type="evidence" value="ECO:0007669"/>
    <property type="project" value="UniProtKB-SubCell"/>
</dbReference>
<protein>
    <submittedName>
        <fullName evidence="8">Heavy metal-(Cd/Co/Hg/Pb/Zn)-translocating P-type ATPase</fullName>
    </submittedName>
</protein>
<keyword evidence="6" id="KW-0479">Metal-binding</keyword>
<dbReference type="InterPro" id="IPR001757">
    <property type="entry name" value="P_typ_ATPase"/>
</dbReference>
<feature type="transmembrane region" description="Helical" evidence="6">
    <location>
        <begin position="6"/>
        <end position="22"/>
    </location>
</feature>
<name>A0A060JBF5_9MICO</name>
<keyword evidence="6" id="KW-0067">ATP-binding</keyword>
<proteinExistence type="inferred from homology"/>
<feature type="transmembrane region" description="Helical" evidence="6">
    <location>
        <begin position="60"/>
        <end position="86"/>
    </location>
</feature>
<dbReference type="Pfam" id="PF00702">
    <property type="entry name" value="Hydrolase"/>
    <property type="match status" value="1"/>
</dbReference>
<dbReference type="GO" id="GO:0016887">
    <property type="term" value="F:ATP hydrolysis activity"/>
    <property type="evidence" value="ECO:0007669"/>
    <property type="project" value="InterPro"/>
</dbReference>
<evidence type="ECO:0000256" key="1">
    <source>
        <dbReference type="ARBA" id="ARBA00004651"/>
    </source>
</evidence>
<dbReference type="SUPFAM" id="SSF81665">
    <property type="entry name" value="Calcium ATPase, transmembrane domain M"/>
    <property type="match status" value="1"/>
</dbReference>
<feature type="transmembrane region" description="Helical" evidence="6">
    <location>
        <begin position="250"/>
        <end position="271"/>
    </location>
</feature>
<dbReference type="InterPro" id="IPR051014">
    <property type="entry name" value="Cation_Transport_ATPase_IB"/>
</dbReference>
<dbReference type="SUPFAM" id="SSF81653">
    <property type="entry name" value="Calcium ATPase, transduction domain A"/>
    <property type="match status" value="1"/>
</dbReference>
<organism evidence="8 9">
    <name type="scientific">Rhodoluna lacicola</name>
    <dbReference type="NCBI Taxonomy" id="529884"/>
    <lineage>
        <taxon>Bacteria</taxon>
        <taxon>Bacillati</taxon>
        <taxon>Actinomycetota</taxon>
        <taxon>Actinomycetes</taxon>
        <taxon>Micrococcales</taxon>
        <taxon>Microbacteriaceae</taxon>
        <taxon>Luna cluster</taxon>
        <taxon>Luna-1 subcluster</taxon>
        <taxon>Rhodoluna</taxon>
    </lineage>
</organism>
<dbReference type="GO" id="GO:0019829">
    <property type="term" value="F:ATPase-coupled monoatomic cation transmembrane transporter activity"/>
    <property type="evidence" value="ECO:0007669"/>
    <property type="project" value="InterPro"/>
</dbReference>
<keyword evidence="4 6" id="KW-1133">Transmembrane helix</keyword>
<dbReference type="InterPro" id="IPR036412">
    <property type="entry name" value="HAD-like_sf"/>
</dbReference>
<dbReference type="InterPro" id="IPR018303">
    <property type="entry name" value="ATPase_P-typ_P_site"/>
</dbReference>
<evidence type="ECO:0000256" key="4">
    <source>
        <dbReference type="ARBA" id="ARBA00022989"/>
    </source>
</evidence>
<accession>A0A060JBF5</accession>
<keyword evidence="5 6" id="KW-0472">Membrane</keyword>
<dbReference type="PRINTS" id="PR00120">
    <property type="entry name" value="HATPASE"/>
</dbReference>
<evidence type="ECO:0000313" key="8">
    <source>
        <dbReference type="EMBL" id="AIC47161.1"/>
    </source>
</evidence>
<dbReference type="PROSITE" id="PS00154">
    <property type="entry name" value="ATPASE_E1_E2"/>
    <property type="match status" value="1"/>
</dbReference>
<feature type="transmembrane region" description="Helical" evidence="6">
    <location>
        <begin position="29"/>
        <end position="48"/>
    </location>
</feature>
<evidence type="ECO:0000259" key="7">
    <source>
        <dbReference type="Pfam" id="PF00122"/>
    </source>
</evidence>
<dbReference type="InterPro" id="IPR023299">
    <property type="entry name" value="ATPase_P-typ_cyto_dom_N"/>
</dbReference>
<evidence type="ECO:0000256" key="3">
    <source>
        <dbReference type="ARBA" id="ARBA00022692"/>
    </source>
</evidence>
<dbReference type="Gene3D" id="3.40.1110.10">
    <property type="entry name" value="Calcium-transporting ATPase, cytoplasmic domain N"/>
    <property type="match status" value="1"/>
</dbReference>
<dbReference type="AlphaFoldDB" id="A0A060JBF5"/>
<dbReference type="NCBIfam" id="TIGR01525">
    <property type="entry name" value="ATPase-IB_hvy"/>
    <property type="match status" value="1"/>
</dbReference>
<comment type="similarity">
    <text evidence="2 6">Belongs to the cation transport ATPase (P-type) (TC 3.A.3) family. Type IB subfamily.</text>
</comment>
<dbReference type="GO" id="GO:0015086">
    <property type="term" value="F:cadmium ion transmembrane transporter activity"/>
    <property type="evidence" value="ECO:0007669"/>
    <property type="project" value="TreeGrafter"/>
</dbReference>
<feature type="transmembrane region" description="Helical" evidence="6">
    <location>
        <begin position="546"/>
        <end position="568"/>
    </location>
</feature>
<feature type="domain" description="P-type ATPase A" evidence="7">
    <location>
        <begin position="110"/>
        <end position="209"/>
    </location>
</feature>
<evidence type="ECO:0000313" key="9">
    <source>
        <dbReference type="Proteomes" id="UP000067708"/>
    </source>
</evidence>
<dbReference type="Gene3D" id="3.40.50.1000">
    <property type="entry name" value="HAD superfamily/HAD-like"/>
    <property type="match status" value="1"/>
</dbReference>
<dbReference type="PATRIC" id="fig|529884.3.peg.323"/>
<keyword evidence="6" id="KW-1003">Cell membrane</keyword>
<dbReference type="InterPro" id="IPR023214">
    <property type="entry name" value="HAD_sf"/>
</dbReference>
<keyword evidence="9" id="KW-1185">Reference proteome</keyword>
<dbReference type="InterPro" id="IPR023298">
    <property type="entry name" value="ATPase_P-typ_TM_dom_sf"/>
</dbReference>
<dbReference type="Pfam" id="PF00122">
    <property type="entry name" value="E1-E2_ATPase"/>
    <property type="match status" value="1"/>
</dbReference>
<evidence type="ECO:0000256" key="6">
    <source>
        <dbReference type="RuleBase" id="RU362081"/>
    </source>
</evidence>
<dbReference type="PANTHER" id="PTHR48085">
    <property type="entry name" value="CADMIUM/ZINC-TRANSPORTING ATPASE HMA2-RELATED"/>
    <property type="match status" value="1"/>
</dbReference>
<dbReference type="PROSITE" id="PS51257">
    <property type="entry name" value="PROKAR_LIPOPROTEIN"/>
    <property type="match status" value="1"/>
</dbReference>
<dbReference type="STRING" id="529884.Rhola_00003390"/>
<dbReference type="InterPro" id="IPR027256">
    <property type="entry name" value="P-typ_ATPase_IB"/>
</dbReference>
<dbReference type="PANTHER" id="PTHR48085:SF5">
    <property type="entry name" value="CADMIUM_ZINC-TRANSPORTING ATPASE HMA4-RELATED"/>
    <property type="match status" value="1"/>
</dbReference>
<dbReference type="Proteomes" id="UP000067708">
    <property type="component" value="Chromosome"/>
</dbReference>
<dbReference type="PRINTS" id="PR00119">
    <property type="entry name" value="CATATPASE"/>
</dbReference>
<dbReference type="eggNOG" id="COG2217">
    <property type="taxonomic scope" value="Bacteria"/>
</dbReference>
<dbReference type="Gene3D" id="2.70.150.10">
    <property type="entry name" value="Calcium-transporting ATPase, cytoplasmic transduction domain A"/>
    <property type="match status" value="1"/>
</dbReference>
<keyword evidence="6" id="KW-0547">Nucleotide-binding</keyword>
<evidence type="ECO:0000256" key="2">
    <source>
        <dbReference type="ARBA" id="ARBA00006024"/>
    </source>
</evidence>
<dbReference type="EMBL" id="CP007490">
    <property type="protein sequence ID" value="AIC47161.1"/>
    <property type="molecule type" value="Genomic_DNA"/>
</dbReference>
<dbReference type="InterPro" id="IPR008250">
    <property type="entry name" value="ATPase_P-typ_transduc_dom_A_sf"/>
</dbReference>
<dbReference type="KEGG" id="rla:Rhola_00003390"/>
<comment type="subcellular location">
    <subcellularLocation>
        <location evidence="1">Cell membrane</location>
        <topology evidence="1">Multi-pass membrane protein</topology>
    </subcellularLocation>
</comment>
<gene>
    <name evidence="8" type="ORF">Rhola_00003390</name>
</gene>